<comment type="caution">
    <text evidence="2">The sequence shown here is derived from an EMBL/GenBank/DDBJ whole genome shotgun (WGS) entry which is preliminary data.</text>
</comment>
<name>A0AA38SBU0_9PEZI</name>
<sequence length="294" mass="32582">MPSNASPSFHLPPLPLRREIIHHPNGQSTAYIHDTFVDPWSPAETILIQHGFGRTAAHFYHWVPALSRKYNVIRRELRGHGGSSYPGQGEPYDYSTETIVSEIVDTLDQLGLQKVHFFGESTSGMLAEIFAATHPGRVSTIMVCSSPTHLPEAGQRFLAFGEASWPQACRALGSRGWAERLAAADGTLASDDPAYKQWWIDRVSESSGEGLAGYAEFLSKLDSRPYLADIKAPMLILAPTNSAMMTVEAMRELAAMIPSAELQLIESKGHEIYCEQAEACQRAVLQFLERLERR</sequence>
<evidence type="ECO:0000313" key="2">
    <source>
        <dbReference type="EMBL" id="KAJ9161966.1"/>
    </source>
</evidence>
<proteinExistence type="predicted"/>
<dbReference type="EMBL" id="JANBVN010000016">
    <property type="protein sequence ID" value="KAJ9161966.1"/>
    <property type="molecule type" value="Genomic_DNA"/>
</dbReference>
<dbReference type="Gene3D" id="3.40.50.1820">
    <property type="entry name" value="alpha/beta hydrolase"/>
    <property type="match status" value="1"/>
</dbReference>
<organism evidence="2 3">
    <name type="scientific">Coniochaeta hoffmannii</name>
    <dbReference type="NCBI Taxonomy" id="91930"/>
    <lineage>
        <taxon>Eukaryota</taxon>
        <taxon>Fungi</taxon>
        <taxon>Dikarya</taxon>
        <taxon>Ascomycota</taxon>
        <taxon>Pezizomycotina</taxon>
        <taxon>Sordariomycetes</taxon>
        <taxon>Sordariomycetidae</taxon>
        <taxon>Coniochaetales</taxon>
        <taxon>Coniochaetaceae</taxon>
        <taxon>Coniochaeta</taxon>
    </lineage>
</organism>
<dbReference type="GO" id="GO:0046464">
    <property type="term" value="P:acylglycerol catabolic process"/>
    <property type="evidence" value="ECO:0007669"/>
    <property type="project" value="TreeGrafter"/>
</dbReference>
<gene>
    <name evidence="2" type="ORF">NKR19_g1710</name>
</gene>
<dbReference type="InterPro" id="IPR050266">
    <property type="entry name" value="AB_hydrolase_sf"/>
</dbReference>
<evidence type="ECO:0000259" key="1">
    <source>
        <dbReference type="Pfam" id="PF00561"/>
    </source>
</evidence>
<reference evidence="2" key="1">
    <citation type="submission" date="2022-07" db="EMBL/GenBank/DDBJ databases">
        <title>Fungi with potential for degradation of polypropylene.</title>
        <authorList>
            <person name="Gostincar C."/>
        </authorList>
    </citation>
    <scope>NUCLEOTIDE SEQUENCE</scope>
    <source>
        <strain evidence="2">EXF-13287</strain>
    </source>
</reference>
<protein>
    <submittedName>
        <fullName evidence="2">Alpha/beta-hydrolase</fullName>
    </submittedName>
</protein>
<dbReference type="SUPFAM" id="SSF53474">
    <property type="entry name" value="alpha/beta-Hydrolases"/>
    <property type="match status" value="1"/>
</dbReference>
<dbReference type="PANTHER" id="PTHR43798:SF33">
    <property type="entry name" value="HYDROLASE, PUTATIVE (AFU_ORTHOLOGUE AFUA_2G14860)-RELATED"/>
    <property type="match status" value="1"/>
</dbReference>
<dbReference type="PANTHER" id="PTHR43798">
    <property type="entry name" value="MONOACYLGLYCEROL LIPASE"/>
    <property type="match status" value="1"/>
</dbReference>
<dbReference type="Proteomes" id="UP001174691">
    <property type="component" value="Unassembled WGS sequence"/>
</dbReference>
<keyword evidence="3" id="KW-1185">Reference proteome</keyword>
<dbReference type="InterPro" id="IPR000073">
    <property type="entry name" value="AB_hydrolase_1"/>
</dbReference>
<feature type="domain" description="AB hydrolase-1" evidence="1">
    <location>
        <begin position="45"/>
        <end position="275"/>
    </location>
</feature>
<dbReference type="GO" id="GO:0047372">
    <property type="term" value="F:monoacylglycerol lipase activity"/>
    <property type="evidence" value="ECO:0007669"/>
    <property type="project" value="TreeGrafter"/>
</dbReference>
<evidence type="ECO:0000313" key="3">
    <source>
        <dbReference type="Proteomes" id="UP001174691"/>
    </source>
</evidence>
<dbReference type="GO" id="GO:0016020">
    <property type="term" value="C:membrane"/>
    <property type="evidence" value="ECO:0007669"/>
    <property type="project" value="TreeGrafter"/>
</dbReference>
<dbReference type="InterPro" id="IPR029058">
    <property type="entry name" value="AB_hydrolase_fold"/>
</dbReference>
<dbReference type="AlphaFoldDB" id="A0AA38SBU0"/>
<accession>A0AA38SBU0</accession>
<dbReference type="Pfam" id="PF00561">
    <property type="entry name" value="Abhydrolase_1"/>
    <property type="match status" value="1"/>
</dbReference>